<dbReference type="Proteomes" id="UP000321440">
    <property type="component" value="Unassembled WGS sequence"/>
</dbReference>
<sequence>MVDYSKHEQVVVIYPHPDDESFGTSGTIINFREAEVPVTYLCGTLGEMGRNMGSPFFANRETLPKIRKQELIDACQVLDMDLVMLGYRDKTLEFEAKDEVADHLKKHIEKLGATLVITFYPPYAVHPDHDAMGAAAFEAVRKMDADKRPEVWATAISNNRDEMLGKPDIVVDTEPVFDRKLEAIKSHRSQAEGMLSKMRESSDFIGEYDSALQRLQYEAFYKVDVDQVNS</sequence>
<dbReference type="OrthoDB" id="9790023at2"/>
<comment type="caution">
    <text evidence="2">The sequence shown here is derived from an EMBL/GenBank/DDBJ whole genome shotgun (WGS) entry which is preliminary data.</text>
</comment>
<dbReference type="InterPro" id="IPR003737">
    <property type="entry name" value="GlcNAc_PI_deacetylase-related"/>
</dbReference>
<proteinExistence type="predicted"/>
<dbReference type="GO" id="GO:0016811">
    <property type="term" value="F:hydrolase activity, acting on carbon-nitrogen (but not peptide) bonds, in linear amides"/>
    <property type="evidence" value="ECO:0007669"/>
    <property type="project" value="TreeGrafter"/>
</dbReference>
<dbReference type="InterPro" id="IPR024078">
    <property type="entry name" value="LmbE-like_dom_sf"/>
</dbReference>
<dbReference type="Pfam" id="PF02585">
    <property type="entry name" value="PIG-L"/>
    <property type="match status" value="1"/>
</dbReference>
<dbReference type="InterPro" id="IPR023841">
    <property type="entry name" value="BshB2"/>
</dbReference>
<evidence type="ECO:0000313" key="3">
    <source>
        <dbReference type="Proteomes" id="UP000321440"/>
    </source>
</evidence>
<dbReference type="PANTHER" id="PTHR12993:SF27">
    <property type="entry name" value="N-ACETYL-ALPHA-D-GLUCOSAMINYL L-MALATE DEACETYLASE 2-RELATED"/>
    <property type="match status" value="1"/>
</dbReference>
<name>A0A511W6Q9_9BACI</name>
<accession>A0A511W6Q9</accession>
<dbReference type="Gene3D" id="3.40.50.10320">
    <property type="entry name" value="LmbE-like"/>
    <property type="match status" value="1"/>
</dbReference>
<dbReference type="EMBL" id="BJYA01000018">
    <property type="protein sequence ID" value="GEN46779.1"/>
    <property type="molecule type" value="Genomic_DNA"/>
</dbReference>
<reference evidence="2 3" key="1">
    <citation type="submission" date="2019-07" db="EMBL/GenBank/DDBJ databases">
        <title>Whole genome shotgun sequence of Alkalibacillus haloalkaliphilus NBRC 103110.</title>
        <authorList>
            <person name="Hosoyama A."/>
            <person name="Uohara A."/>
            <person name="Ohji S."/>
            <person name="Ichikawa N."/>
        </authorList>
    </citation>
    <scope>NUCLEOTIDE SEQUENCE [LARGE SCALE GENOMIC DNA]</scope>
    <source>
        <strain evidence="2 3">NBRC 103110</strain>
    </source>
</reference>
<evidence type="ECO:0000256" key="1">
    <source>
        <dbReference type="ARBA" id="ARBA00001947"/>
    </source>
</evidence>
<organism evidence="2 3">
    <name type="scientific">Alkalibacillus haloalkaliphilus</name>
    <dbReference type="NCBI Taxonomy" id="94136"/>
    <lineage>
        <taxon>Bacteria</taxon>
        <taxon>Bacillati</taxon>
        <taxon>Bacillota</taxon>
        <taxon>Bacilli</taxon>
        <taxon>Bacillales</taxon>
        <taxon>Bacillaceae</taxon>
        <taxon>Alkalibacillus</taxon>
    </lineage>
</organism>
<dbReference type="SUPFAM" id="SSF102588">
    <property type="entry name" value="LmbE-like"/>
    <property type="match status" value="1"/>
</dbReference>
<evidence type="ECO:0000313" key="2">
    <source>
        <dbReference type="EMBL" id="GEN46779.1"/>
    </source>
</evidence>
<dbReference type="NCBIfam" id="TIGR04000">
    <property type="entry name" value="thiol_BshB2"/>
    <property type="match status" value="1"/>
</dbReference>
<gene>
    <name evidence="2" type="primary">bshB2</name>
    <name evidence="2" type="ORF">AHA02nite_25550</name>
</gene>
<keyword evidence="3" id="KW-1185">Reference proteome</keyword>
<dbReference type="PANTHER" id="PTHR12993">
    <property type="entry name" value="N-ACETYLGLUCOSAMINYL-PHOSPHATIDYLINOSITOL DE-N-ACETYLASE-RELATED"/>
    <property type="match status" value="1"/>
</dbReference>
<protein>
    <submittedName>
        <fullName evidence="2">Putative N-acetyl-alpha-D-glucosaminyl L-malate deacetylase 2</fullName>
    </submittedName>
</protein>
<dbReference type="AlphaFoldDB" id="A0A511W6Q9"/>
<dbReference type="RefSeq" id="WP_146817884.1">
    <property type="nucleotide sequence ID" value="NZ_BJYA01000018.1"/>
</dbReference>
<comment type="cofactor">
    <cofactor evidence="1">
        <name>Zn(2+)</name>
        <dbReference type="ChEBI" id="CHEBI:29105"/>
    </cofactor>
</comment>